<dbReference type="Pfam" id="PF08878">
    <property type="entry name" value="HamA"/>
    <property type="match status" value="1"/>
</dbReference>
<dbReference type="RefSeq" id="WP_280101753.1">
    <property type="nucleotide sequence ID" value="NZ_CP122979.1"/>
</dbReference>
<name>A0ABY8LT71_9BACT</name>
<dbReference type="Proteomes" id="UP001179842">
    <property type="component" value="Chromosome"/>
</dbReference>
<organism evidence="2 3">
    <name type="scientific">Mesomycoplasma lagogenitalium</name>
    <dbReference type="NCBI Taxonomy" id="171286"/>
    <lineage>
        <taxon>Bacteria</taxon>
        <taxon>Bacillati</taxon>
        <taxon>Mycoplasmatota</taxon>
        <taxon>Mycoplasmoidales</taxon>
        <taxon>Metamycoplasmataceae</taxon>
        <taxon>Mesomycoplasma</taxon>
    </lineage>
</organism>
<keyword evidence="3" id="KW-1185">Reference proteome</keyword>
<gene>
    <name evidence="2" type="ORF">QEG99_03230</name>
</gene>
<proteinExistence type="predicted"/>
<evidence type="ECO:0000313" key="2">
    <source>
        <dbReference type="EMBL" id="WGI36452.1"/>
    </source>
</evidence>
<dbReference type="InterPro" id="IPR014976">
    <property type="entry name" value="AbpA_HamA_C"/>
</dbReference>
<sequence length="261" mass="29789">MNGIIEIKKEGYIILEIRNLTDELKKTIKNLLVEICHGEYANDSKFKLFSFDETIKELVEHRLKKDKIKQIGAVGEILLNVVIREFTDMKIASPFFNIEERSAKKGFDIIAIDSDKKLWIIESKAGEIGNFSSPTEKSCLLIKKAKMDLYTRLNDKNSQIWSNAVKSVNSSLNDSDEKKVIMDILITNGNSDSSKDKNVVLGATVFCLLDKTIEPSKINDLYKSILEMKKFSEIKLIAIQKKTYDAVIEFLSSLVKKNEYY</sequence>
<protein>
    <submittedName>
        <fullName evidence="2">SAVED domain-containing protein</fullName>
    </submittedName>
</protein>
<feature type="domain" description="Anti-bacteriophage protein A/HamA C-terminal" evidence="1">
    <location>
        <begin position="20"/>
        <end position="249"/>
    </location>
</feature>
<dbReference type="EMBL" id="CP122979">
    <property type="protein sequence ID" value="WGI36452.1"/>
    <property type="molecule type" value="Genomic_DNA"/>
</dbReference>
<evidence type="ECO:0000259" key="1">
    <source>
        <dbReference type="Pfam" id="PF08878"/>
    </source>
</evidence>
<evidence type="ECO:0000313" key="3">
    <source>
        <dbReference type="Proteomes" id="UP001179842"/>
    </source>
</evidence>
<accession>A0ABY8LT71</accession>
<reference evidence="2" key="1">
    <citation type="submission" date="2023-04" db="EMBL/GenBank/DDBJ databases">
        <title>Completed genome of Mycoplasma lagogenitalium type strain 12MS.</title>
        <authorList>
            <person name="Spergser J."/>
        </authorList>
    </citation>
    <scope>NUCLEOTIDE SEQUENCE</scope>
    <source>
        <strain evidence="2">12MS</strain>
    </source>
</reference>